<dbReference type="AlphaFoldDB" id="A0A7W5AXY9"/>
<reference evidence="3 4" key="1">
    <citation type="submission" date="2020-08" db="EMBL/GenBank/DDBJ databases">
        <title>Genomic Encyclopedia of Type Strains, Phase III (KMG-III): the genomes of soil and plant-associated and newly described type strains.</title>
        <authorList>
            <person name="Whitman W."/>
        </authorList>
    </citation>
    <scope>NUCLEOTIDE SEQUENCE [LARGE SCALE GENOMIC DNA]</scope>
    <source>
        <strain evidence="3 4">CECT 5862</strain>
    </source>
</reference>
<keyword evidence="4" id="KW-1185">Reference proteome</keyword>
<dbReference type="InterPro" id="IPR036263">
    <property type="entry name" value="Chorismate_II_sf"/>
</dbReference>
<dbReference type="GO" id="GO:0009697">
    <property type="term" value="P:salicylic acid biosynthetic process"/>
    <property type="evidence" value="ECO:0007669"/>
    <property type="project" value="TreeGrafter"/>
</dbReference>
<protein>
    <submittedName>
        <fullName evidence="3">Chorismate mutase</fullName>
        <ecNumber evidence="3">5.4.99.5</ecNumber>
    </submittedName>
</protein>
<dbReference type="InterPro" id="IPR051331">
    <property type="entry name" value="Chorismate_mutase-related"/>
</dbReference>
<dbReference type="PROSITE" id="PS51168">
    <property type="entry name" value="CHORISMATE_MUT_2"/>
    <property type="match status" value="1"/>
</dbReference>
<evidence type="ECO:0000256" key="1">
    <source>
        <dbReference type="ARBA" id="ARBA00023235"/>
    </source>
</evidence>
<name>A0A7W5AXY9_9BACL</name>
<dbReference type="EC" id="5.4.99.5" evidence="3"/>
<feature type="domain" description="Chorismate mutase" evidence="2">
    <location>
        <begin position="1"/>
        <end position="91"/>
    </location>
</feature>
<dbReference type="Pfam" id="PF01817">
    <property type="entry name" value="CM_2"/>
    <property type="match status" value="1"/>
</dbReference>
<dbReference type="InterPro" id="IPR002701">
    <property type="entry name" value="CM_II_prokaryot"/>
</dbReference>
<dbReference type="SUPFAM" id="SSF48600">
    <property type="entry name" value="Chorismate mutase II"/>
    <property type="match status" value="1"/>
</dbReference>
<dbReference type="InterPro" id="IPR036979">
    <property type="entry name" value="CM_dom_sf"/>
</dbReference>
<dbReference type="GO" id="GO:0004106">
    <property type="term" value="F:chorismate mutase activity"/>
    <property type="evidence" value="ECO:0007669"/>
    <property type="project" value="UniProtKB-EC"/>
</dbReference>
<dbReference type="RefSeq" id="WP_183600706.1">
    <property type="nucleotide sequence ID" value="NZ_JACHXK010000005.1"/>
</dbReference>
<sequence length="102" mass="11605">MEQSPLNQLRVDIDQVDRQIIALLAERFKLTEEVGQYKAQQGLPAQDPFREQLQFNKIAQLSEECGLKPGYASDIYRLIMDLAIARHRELRQESPSCTASGS</sequence>
<comment type="caution">
    <text evidence="3">The sequence shown here is derived from an EMBL/GenBank/DDBJ whole genome shotgun (WGS) entry which is preliminary data.</text>
</comment>
<keyword evidence="1 3" id="KW-0413">Isomerase</keyword>
<gene>
    <name evidence="3" type="ORF">FHS18_002891</name>
</gene>
<evidence type="ECO:0000259" key="2">
    <source>
        <dbReference type="PROSITE" id="PS51168"/>
    </source>
</evidence>
<dbReference type="EMBL" id="JACHXK010000005">
    <property type="protein sequence ID" value="MBB3110824.1"/>
    <property type="molecule type" value="Genomic_DNA"/>
</dbReference>
<proteinExistence type="predicted"/>
<evidence type="ECO:0000313" key="4">
    <source>
        <dbReference type="Proteomes" id="UP000570361"/>
    </source>
</evidence>
<dbReference type="SMART" id="SM00830">
    <property type="entry name" value="CM_2"/>
    <property type="match status" value="1"/>
</dbReference>
<dbReference type="PANTHER" id="PTHR38041">
    <property type="entry name" value="CHORISMATE MUTASE"/>
    <property type="match status" value="1"/>
</dbReference>
<accession>A0A7W5AXY9</accession>
<organism evidence="3 4">
    <name type="scientific">Paenibacillus phyllosphaerae</name>
    <dbReference type="NCBI Taxonomy" id="274593"/>
    <lineage>
        <taxon>Bacteria</taxon>
        <taxon>Bacillati</taxon>
        <taxon>Bacillota</taxon>
        <taxon>Bacilli</taxon>
        <taxon>Bacillales</taxon>
        <taxon>Paenibacillaceae</taxon>
        <taxon>Paenibacillus</taxon>
    </lineage>
</organism>
<dbReference type="PANTHER" id="PTHR38041:SF1">
    <property type="entry name" value="CHORISMATE MUTASE"/>
    <property type="match status" value="1"/>
</dbReference>
<dbReference type="Proteomes" id="UP000570361">
    <property type="component" value="Unassembled WGS sequence"/>
</dbReference>
<dbReference type="Gene3D" id="1.20.59.10">
    <property type="entry name" value="Chorismate mutase"/>
    <property type="match status" value="1"/>
</dbReference>
<evidence type="ECO:0000313" key="3">
    <source>
        <dbReference type="EMBL" id="MBB3110824.1"/>
    </source>
</evidence>
<dbReference type="GO" id="GO:0046417">
    <property type="term" value="P:chorismate metabolic process"/>
    <property type="evidence" value="ECO:0007669"/>
    <property type="project" value="InterPro"/>
</dbReference>